<dbReference type="EMBL" id="JANIEX010000023">
    <property type="protein sequence ID" value="KAJ3575933.1"/>
    <property type="molecule type" value="Genomic_DNA"/>
</dbReference>
<comment type="caution">
    <text evidence="1">The sequence shown here is derived from an EMBL/GenBank/DDBJ whole genome shotgun (WGS) entry which is preliminary data.</text>
</comment>
<sequence length="442" mass="46852">MPLYIPFNPTDSQIKSGFTVLFIVWNTLAVVTVEQILADAFSREWSVHSSSIIPGTTDRVSVITSGILDRIGHFFSKRASGTFRTAFLASLCCIALTKVAPSTMTTTSSAKHSITLRVGSLISRTASNMSAESLLAIQRHANLIVRMELLEETPYHFEMPANHLVIIPIDTIYGTAEYNTDIVGFNHNCRWEAPTIVNATAGDSNVLVVHAAGQALSVEKNRLTGGSSISPLSVSNISTTQADVGCSAYLFIGGDSTLFNNSTVALASRPAIDLGTLPVTALPPGIIAAGPHIPFEGLYASVLICDPQTRVSGGRVWWDDGVIEIVASGETPIGDFPLDAANIIFSNALQMALVDIDSSELSNLINSVASSMFMDNSSSIDWSTARGIAPIDIPTINSRVDEFMSSAAKAFLDGYRGEGTGPSTRPTFETTTVTATAGGVLG</sequence>
<protein>
    <submittedName>
        <fullName evidence="1">Uncharacterized protein</fullName>
    </submittedName>
</protein>
<dbReference type="AlphaFoldDB" id="A0AAD5W1R1"/>
<gene>
    <name evidence="1" type="ORF">NP233_g758</name>
</gene>
<name>A0AAD5W1R1_9AGAR</name>
<proteinExistence type="predicted"/>
<evidence type="ECO:0000313" key="1">
    <source>
        <dbReference type="EMBL" id="KAJ3575933.1"/>
    </source>
</evidence>
<reference evidence="1" key="1">
    <citation type="submission" date="2022-07" db="EMBL/GenBank/DDBJ databases">
        <title>Genome Sequence of Leucocoprinus birnbaumii.</title>
        <authorList>
            <person name="Buettner E."/>
        </authorList>
    </citation>
    <scope>NUCLEOTIDE SEQUENCE</scope>
    <source>
        <strain evidence="1">VT141</strain>
    </source>
</reference>
<keyword evidence="2" id="KW-1185">Reference proteome</keyword>
<evidence type="ECO:0000313" key="2">
    <source>
        <dbReference type="Proteomes" id="UP001213000"/>
    </source>
</evidence>
<accession>A0AAD5W1R1</accession>
<dbReference type="Proteomes" id="UP001213000">
    <property type="component" value="Unassembled WGS sequence"/>
</dbReference>
<organism evidence="1 2">
    <name type="scientific">Leucocoprinus birnbaumii</name>
    <dbReference type="NCBI Taxonomy" id="56174"/>
    <lineage>
        <taxon>Eukaryota</taxon>
        <taxon>Fungi</taxon>
        <taxon>Dikarya</taxon>
        <taxon>Basidiomycota</taxon>
        <taxon>Agaricomycotina</taxon>
        <taxon>Agaricomycetes</taxon>
        <taxon>Agaricomycetidae</taxon>
        <taxon>Agaricales</taxon>
        <taxon>Agaricineae</taxon>
        <taxon>Agaricaceae</taxon>
        <taxon>Leucocoprinus</taxon>
    </lineage>
</organism>